<dbReference type="InterPro" id="IPR006685">
    <property type="entry name" value="MscS_channel_2nd"/>
</dbReference>
<proteinExistence type="predicted"/>
<organism evidence="7 8">
    <name type="scientific">Paraburkholderia domus</name>
    <dbReference type="NCBI Taxonomy" id="2793075"/>
    <lineage>
        <taxon>Bacteria</taxon>
        <taxon>Pseudomonadati</taxon>
        <taxon>Pseudomonadota</taxon>
        <taxon>Betaproteobacteria</taxon>
        <taxon>Burkholderiales</taxon>
        <taxon>Burkholderiaceae</taxon>
        <taxon>Paraburkholderia</taxon>
    </lineage>
</organism>
<evidence type="ECO:0000256" key="1">
    <source>
        <dbReference type="ARBA" id="ARBA00004370"/>
    </source>
</evidence>
<feature type="transmembrane region" description="Helical" evidence="5">
    <location>
        <begin position="94"/>
        <end position="119"/>
    </location>
</feature>
<dbReference type="Gene3D" id="2.30.30.60">
    <property type="match status" value="1"/>
</dbReference>
<dbReference type="InterPro" id="IPR010920">
    <property type="entry name" value="LSM_dom_sf"/>
</dbReference>
<feature type="domain" description="Mechanosensitive ion channel MscS" evidence="6">
    <location>
        <begin position="211"/>
        <end position="279"/>
    </location>
</feature>
<keyword evidence="8" id="KW-1185">Reference proteome</keyword>
<keyword evidence="4 5" id="KW-0472">Membrane</keyword>
<evidence type="ECO:0000256" key="4">
    <source>
        <dbReference type="ARBA" id="ARBA00023136"/>
    </source>
</evidence>
<keyword evidence="2 5" id="KW-0812">Transmembrane</keyword>
<comment type="caution">
    <text evidence="7">The sequence shown here is derived from an EMBL/GenBank/DDBJ whole genome shotgun (WGS) entry which is preliminary data.</text>
</comment>
<dbReference type="GO" id="GO:0005886">
    <property type="term" value="C:plasma membrane"/>
    <property type="evidence" value="ECO:0007669"/>
    <property type="project" value="TreeGrafter"/>
</dbReference>
<dbReference type="SUPFAM" id="SSF50182">
    <property type="entry name" value="Sm-like ribonucleoproteins"/>
    <property type="match status" value="1"/>
</dbReference>
<evidence type="ECO:0000256" key="2">
    <source>
        <dbReference type="ARBA" id="ARBA00022692"/>
    </source>
</evidence>
<name>A0A9N8MWH1_9BURK</name>
<feature type="transmembrane region" description="Helical" evidence="5">
    <location>
        <begin position="166"/>
        <end position="186"/>
    </location>
</feature>
<protein>
    <submittedName>
        <fullName evidence="7">Miniconductance mechanosensitive channel YbdG</fullName>
    </submittedName>
</protein>
<dbReference type="GO" id="GO:0008381">
    <property type="term" value="F:mechanosensitive monoatomic ion channel activity"/>
    <property type="evidence" value="ECO:0007669"/>
    <property type="project" value="InterPro"/>
</dbReference>
<feature type="transmembrane region" description="Helical" evidence="5">
    <location>
        <begin position="38"/>
        <end position="62"/>
    </location>
</feature>
<reference evidence="7" key="1">
    <citation type="submission" date="2021-02" db="EMBL/GenBank/DDBJ databases">
        <authorList>
            <person name="Vanwijnsberghe S."/>
        </authorList>
    </citation>
    <scope>NUCLEOTIDE SEQUENCE</scope>
    <source>
        <strain evidence="7">R-70211</strain>
    </source>
</reference>
<dbReference type="AlphaFoldDB" id="A0A9N8MWH1"/>
<evidence type="ECO:0000256" key="3">
    <source>
        <dbReference type="ARBA" id="ARBA00022989"/>
    </source>
</evidence>
<dbReference type="InterPro" id="IPR023408">
    <property type="entry name" value="MscS_beta-dom_sf"/>
</dbReference>
<evidence type="ECO:0000313" key="7">
    <source>
        <dbReference type="EMBL" id="CAE6913567.1"/>
    </source>
</evidence>
<dbReference type="Proteomes" id="UP000675121">
    <property type="component" value="Unassembled WGS sequence"/>
</dbReference>
<dbReference type="EMBL" id="CAJNAS010000011">
    <property type="protein sequence ID" value="CAE6913567.1"/>
    <property type="molecule type" value="Genomic_DNA"/>
</dbReference>
<evidence type="ECO:0000313" key="8">
    <source>
        <dbReference type="Proteomes" id="UP000675121"/>
    </source>
</evidence>
<dbReference type="RefSeq" id="WP_236072373.1">
    <property type="nucleotide sequence ID" value="NZ_CAJNAS010000011.1"/>
</dbReference>
<accession>A0A9N8MWH1</accession>
<dbReference type="InterPro" id="IPR030192">
    <property type="entry name" value="YbdG"/>
</dbReference>
<sequence>MLGEVGSPTMGGSMLDKALRIEGGPDWHHFQVHTDSTFVAVLLVAALLLAILLASAICYYVTRSIMLMIVGRLARQERHKWLRAAKRHKVFHRLAPLVPAAIIYAAAPLISGLTFPLIASLGHPLAMLAACYMVYTLLRAALAFLGSVSERYSHFPSSSARPIKSFLQIATIVLYVIALIAVISVLLERSPAYFLTGLSAMTALLIIIFRDSLLGFVASIQLAAYDMLRVGDWIEVPGFVADGTVIDIALNTIKVRNFDNSIVMLPSYVLLTNSVKNWRGMTESGGRRVKHAIHFDADTVRFPDEALLARLHDDVNRPLAALAPGDARRRTNLGLYRLYLTAHFRDHPAVRHDMPLVIRQLQSSQPVVALEIFLYLDETRWEPYENLQSDMLDHAYGLVPLFGLRCWQQECPSSRQP</sequence>
<comment type="subcellular location">
    <subcellularLocation>
        <location evidence="1">Membrane</location>
    </subcellularLocation>
</comment>
<dbReference type="PANTHER" id="PTHR30414:SF0">
    <property type="entry name" value="MINICONDUCTANCE MECHANOSENSITIVE CHANNEL YBDG"/>
    <property type="match status" value="1"/>
</dbReference>
<feature type="transmembrane region" description="Helical" evidence="5">
    <location>
        <begin position="192"/>
        <end position="209"/>
    </location>
</feature>
<evidence type="ECO:0000259" key="6">
    <source>
        <dbReference type="Pfam" id="PF00924"/>
    </source>
</evidence>
<dbReference type="PANTHER" id="PTHR30414">
    <property type="entry name" value="MINICONDUCTANCE MECHANOSENSITIVE CHANNEL YBDG"/>
    <property type="match status" value="1"/>
</dbReference>
<gene>
    <name evidence="7" type="primary">ybdG</name>
    <name evidence="7" type="ORF">R70211_04061</name>
</gene>
<feature type="transmembrane region" description="Helical" evidence="5">
    <location>
        <begin position="125"/>
        <end position="145"/>
    </location>
</feature>
<keyword evidence="3 5" id="KW-1133">Transmembrane helix</keyword>
<dbReference type="GO" id="GO:0071470">
    <property type="term" value="P:cellular response to osmotic stress"/>
    <property type="evidence" value="ECO:0007669"/>
    <property type="project" value="InterPro"/>
</dbReference>
<dbReference type="Pfam" id="PF00924">
    <property type="entry name" value="MS_channel_2nd"/>
    <property type="match status" value="1"/>
</dbReference>
<evidence type="ECO:0000256" key="5">
    <source>
        <dbReference type="SAM" id="Phobius"/>
    </source>
</evidence>